<evidence type="ECO:0000259" key="1">
    <source>
        <dbReference type="Pfam" id="PF03796"/>
    </source>
</evidence>
<organism evidence="2 3">
    <name type="scientific">Serratia phage BF</name>
    <dbReference type="NCBI Taxonomy" id="1962671"/>
    <lineage>
        <taxon>Viruses</taxon>
        <taxon>Duplodnaviria</taxon>
        <taxon>Heunggongvirae</taxon>
        <taxon>Uroviricota</taxon>
        <taxon>Caudoviricetes</taxon>
        <taxon>Eneladusvirus</taxon>
        <taxon>Eneladusvirus BF</taxon>
    </lineage>
</organism>
<dbReference type="OrthoDB" id="2539at10239"/>
<dbReference type="GO" id="GO:0003678">
    <property type="term" value="F:DNA helicase activity"/>
    <property type="evidence" value="ECO:0007669"/>
    <property type="project" value="InterPro"/>
</dbReference>
<proteinExistence type="predicted"/>
<evidence type="ECO:0000313" key="2">
    <source>
        <dbReference type="EMBL" id="AQW88814.1"/>
    </source>
</evidence>
<dbReference type="EMBL" id="KY630187">
    <property type="protein sequence ID" value="AQW88814.1"/>
    <property type="molecule type" value="Genomic_DNA"/>
</dbReference>
<dbReference type="Proteomes" id="UP000221837">
    <property type="component" value="Genome"/>
</dbReference>
<dbReference type="Gene3D" id="3.40.50.300">
    <property type="entry name" value="P-loop containing nucleotide triphosphate hydrolases"/>
    <property type="match status" value="1"/>
</dbReference>
<dbReference type="PANTHER" id="PTHR30153:SF2">
    <property type="entry name" value="REPLICATIVE DNA HELICASE"/>
    <property type="match status" value="1"/>
</dbReference>
<accession>A0A1S6UAW3</accession>
<dbReference type="GO" id="GO:0005524">
    <property type="term" value="F:ATP binding"/>
    <property type="evidence" value="ECO:0007669"/>
    <property type="project" value="InterPro"/>
</dbReference>
<feature type="domain" description="SF4 helicase" evidence="1">
    <location>
        <begin position="162"/>
        <end position="345"/>
    </location>
</feature>
<reference evidence="2" key="1">
    <citation type="submission" date="2017-02" db="EMBL/GenBank/DDBJ databases">
        <title>Genome sequence of Serratia marcescens phage BF.</title>
        <authorList>
            <person name="Casey E."/>
            <person name="Fitzgerald B."/>
            <person name="Mahony J."/>
            <person name="Lugli G."/>
            <person name="Ventura M."/>
            <person name="van Sinderen D."/>
        </authorList>
    </citation>
    <scope>NUCLEOTIDE SEQUENCE [LARGE SCALE GENOMIC DNA]</scope>
</reference>
<protein>
    <submittedName>
        <fullName evidence="2">DNA primase-helicase</fullName>
    </submittedName>
</protein>
<evidence type="ECO:0000313" key="3">
    <source>
        <dbReference type="Proteomes" id="UP000221837"/>
    </source>
</evidence>
<dbReference type="InterPro" id="IPR027417">
    <property type="entry name" value="P-loop_NTPase"/>
</dbReference>
<dbReference type="InterPro" id="IPR007694">
    <property type="entry name" value="DNA_helicase_DnaB-like_C"/>
</dbReference>
<dbReference type="Pfam" id="PF03796">
    <property type="entry name" value="DnaB_C"/>
    <property type="match status" value="1"/>
</dbReference>
<dbReference type="SUPFAM" id="SSF52540">
    <property type="entry name" value="P-loop containing nucleoside triphosphate hydrolases"/>
    <property type="match status" value="1"/>
</dbReference>
<name>A0A1S6UAW3_9CAUD</name>
<dbReference type="GO" id="GO:0006260">
    <property type="term" value="P:DNA replication"/>
    <property type="evidence" value="ECO:0007669"/>
    <property type="project" value="InterPro"/>
</dbReference>
<dbReference type="PANTHER" id="PTHR30153">
    <property type="entry name" value="REPLICATIVE DNA HELICASE DNAB"/>
    <property type="match status" value="1"/>
</dbReference>
<keyword evidence="2" id="KW-0378">Hydrolase</keyword>
<keyword evidence="3" id="KW-1185">Reference proteome</keyword>
<gene>
    <name evidence="2" type="ORF">BF_0289</name>
</gene>
<keyword evidence="2" id="KW-0347">Helicase</keyword>
<keyword evidence="2" id="KW-0547">Nucleotide-binding</keyword>
<keyword evidence="2" id="KW-0067">ATP-binding</keyword>
<sequence>MAINTNTDVKKYDIQYQLYLLSQIFSTPDLYVRCKNVLKPDYFDKEYHSSIQYVHDYSSKYNVTPTLNDIKHNSDFSFNETPVGDLNQQAVLDSVGEFCRHKALALAIQQGMELVNQKRYGGIEELIREAMLVTVQNDLGLDIYEDPEEVISSLANMQGTFKSGWETLDYKLFGGFGRQELEIFAAASGGGKSVVLQNLAVNFSKAGLNGAYITLELAKELVAVRIYGMLVNTAQNRVKIDIDETAAKVKIEERTNGKLRIHRLPESVTTVNDIESYIRELQIKTGIKLDYVCVDYLDLLTSDRCGPNDKSNAFVKDKFVSEELRALAMKMDLTVFTACQFNRSGVSGEDVKSQAQIAGGISKIYTADNVIYIDARKERGEMVFDFQKTRNSSAVGSRLVMSYDVDSLRVLDHQQTIQEMQINTSFKHSGKVLIGNGNLAAHPTISAPSALNKLQNTLTTVSQKTNTTLPDDINTKKADEKVSSMRNFLNGRT</sequence>